<accession>V5FVU9</accession>
<gene>
    <name evidence="2" type="ORF">PVAR5_1326</name>
</gene>
<evidence type="ECO:0000313" key="3">
    <source>
        <dbReference type="Proteomes" id="UP000018001"/>
    </source>
</evidence>
<dbReference type="Pfam" id="PF01026">
    <property type="entry name" value="TatD_DNase"/>
    <property type="match status" value="1"/>
</dbReference>
<dbReference type="EMBL" id="BAUL01000036">
    <property type="protein sequence ID" value="GAD92732.1"/>
    <property type="molecule type" value="Genomic_DNA"/>
</dbReference>
<dbReference type="InParanoid" id="V5FVU9"/>
<evidence type="ECO:0000256" key="1">
    <source>
        <dbReference type="SAM" id="MobiDB-lite"/>
    </source>
</evidence>
<dbReference type="PANTHER" id="PTHR47345">
    <property type="entry name" value="CUT9-INTERACTING PROTEIN SCN1"/>
    <property type="match status" value="1"/>
</dbReference>
<dbReference type="OrthoDB" id="413993at2759"/>
<dbReference type="GO" id="GO:0016788">
    <property type="term" value="F:hydrolase activity, acting on ester bonds"/>
    <property type="evidence" value="ECO:0007669"/>
    <property type="project" value="InterPro"/>
</dbReference>
<protein>
    <submittedName>
        <fullName evidence="2">Cut9 interacting protein Scn1</fullName>
    </submittedName>
</protein>
<name>V5FVU9_BYSSN</name>
<dbReference type="eggNOG" id="KOG3020">
    <property type="taxonomic scope" value="Eukaryota"/>
</dbReference>
<feature type="compositionally biased region" description="Polar residues" evidence="1">
    <location>
        <begin position="343"/>
        <end position="359"/>
    </location>
</feature>
<evidence type="ECO:0000313" key="2">
    <source>
        <dbReference type="EMBL" id="GAD92732.1"/>
    </source>
</evidence>
<dbReference type="InterPro" id="IPR032466">
    <property type="entry name" value="Metal_Hydrolase"/>
</dbReference>
<dbReference type="InterPro" id="IPR001130">
    <property type="entry name" value="TatD-like"/>
</dbReference>
<dbReference type="InterPro" id="IPR053044">
    <property type="entry name" value="Metallo-hydrolase/TatD-type"/>
</dbReference>
<dbReference type="HOGENOM" id="CLU_031506_3_0_1"/>
<keyword evidence="3" id="KW-1185">Reference proteome</keyword>
<feature type="region of interest" description="Disordered" evidence="1">
    <location>
        <begin position="308"/>
        <end position="363"/>
    </location>
</feature>
<dbReference type="PANTHER" id="PTHR47345:SF1">
    <property type="entry name" value="CUT9-INTERACTING PROTEIN SCN1"/>
    <property type="match status" value="1"/>
</dbReference>
<sequence>MPHRKHPIFPCPYTADTIYFGFILGRLLNYRSRQAFLLGSSLTVLVDMAAQDEVPFPWDLGVFDAHCHPTDTMTSIASIPLMRARTLTVMATRGEDQDLVLQVASELGTERETDPAAPTASQQQGQGEIGRVLPCFGWHPWFSHQIIDDISSASGESQRQEGGGRDDTDTKRAKIAHYKKVLTPSTDDQSFFLSLPDPKPLSALISETRERLNAHPYALVGEIGLDRAFRLPNPWMQEELAGRDASLTPGSREGRKLSPYRVQATHQRAVFRAQLRLAGELRRAVSVHSVQAHGAVFEVLQELWKGHERKVPSRRERRRRGSAAGAHELSDAEDETTHRADAESSNSATRKPLVSTTPSEPLPFPPRICMHSYSGPAEPIKQFLRPSIPSDVYFSFSSVINFTNPSADKVVEVIKTLPDDRILIESDLHCAGQQMDELLEQIARTICRLRGWDLHEGVKRLAENWHRFVFG</sequence>
<proteinExistence type="predicted"/>
<dbReference type="Gene3D" id="3.20.20.140">
    <property type="entry name" value="Metal-dependent hydrolases"/>
    <property type="match status" value="1"/>
</dbReference>
<feature type="region of interest" description="Disordered" evidence="1">
    <location>
        <begin position="106"/>
        <end position="126"/>
    </location>
</feature>
<dbReference type="Proteomes" id="UP000018001">
    <property type="component" value="Unassembled WGS sequence"/>
</dbReference>
<dbReference type="FunCoup" id="V5FVU9">
    <property type="interactions" value="47"/>
</dbReference>
<reference evidence="3" key="1">
    <citation type="journal article" date="2014" name="Genome Announc.">
        <title>Draft genome sequence of the formaldehyde-resistant fungus Byssochlamys spectabilis No. 5 (anamorph Paecilomyces variotii No. 5) (NBRC109023).</title>
        <authorList>
            <person name="Oka T."/>
            <person name="Ekino K."/>
            <person name="Fukuda K."/>
            <person name="Nomura Y."/>
        </authorList>
    </citation>
    <scope>NUCLEOTIDE SEQUENCE [LARGE SCALE GENOMIC DNA]</scope>
    <source>
        <strain evidence="3">No. 5 / NBRC 109023</strain>
    </source>
</reference>
<organism evidence="2 3">
    <name type="scientific">Byssochlamys spectabilis (strain No. 5 / NBRC 109023)</name>
    <name type="common">Paecilomyces variotii</name>
    <dbReference type="NCBI Taxonomy" id="1356009"/>
    <lineage>
        <taxon>Eukaryota</taxon>
        <taxon>Fungi</taxon>
        <taxon>Dikarya</taxon>
        <taxon>Ascomycota</taxon>
        <taxon>Pezizomycotina</taxon>
        <taxon>Eurotiomycetes</taxon>
        <taxon>Eurotiomycetidae</taxon>
        <taxon>Eurotiales</taxon>
        <taxon>Thermoascaceae</taxon>
        <taxon>Paecilomyces</taxon>
    </lineage>
</organism>
<comment type="caution">
    <text evidence="2">The sequence shown here is derived from an EMBL/GenBank/DDBJ whole genome shotgun (WGS) entry which is preliminary data.</text>
</comment>
<dbReference type="AlphaFoldDB" id="V5FVU9"/>
<dbReference type="SUPFAM" id="SSF51556">
    <property type="entry name" value="Metallo-dependent hydrolases"/>
    <property type="match status" value="1"/>
</dbReference>